<dbReference type="Pfam" id="PF00756">
    <property type="entry name" value="Esterase"/>
    <property type="match status" value="1"/>
</dbReference>
<dbReference type="GO" id="GO:0016747">
    <property type="term" value="F:acyltransferase activity, transferring groups other than amino-acyl groups"/>
    <property type="evidence" value="ECO:0007669"/>
    <property type="project" value="TreeGrafter"/>
</dbReference>
<dbReference type="InterPro" id="IPR000801">
    <property type="entry name" value="Esterase-like"/>
</dbReference>
<reference evidence="3 4" key="1">
    <citation type="submission" date="2018-07" db="EMBL/GenBank/DDBJ databases">
        <title>Genomic Encyclopedia of Type Strains, Phase IV (KMG-IV): sequencing the most valuable type-strain genomes for metagenomic binning, comparative biology and taxonomic classification.</title>
        <authorList>
            <person name="Goeker M."/>
        </authorList>
    </citation>
    <scope>NUCLEOTIDE SEQUENCE [LARGE SCALE GENOMIC DNA]</scope>
    <source>
        <strain evidence="3 4">DSM 44952</strain>
    </source>
</reference>
<dbReference type="SUPFAM" id="SSF53474">
    <property type="entry name" value="alpha/beta-Hydrolases"/>
    <property type="match status" value="1"/>
</dbReference>
<feature type="region of interest" description="Disordered" evidence="1">
    <location>
        <begin position="1"/>
        <end position="26"/>
    </location>
</feature>
<evidence type="ECO:0000256" key="1">
    <source>
        <dbReference type="SAM" id="MobiDB-lite"/>
    </source>
</evidence>
<name>A0A370HDT3_9NOCA</name>
<evidence type="ECO:0000313" key="3">
    <source>
        <dbReference type="EMBL" id="RDI55391.1"/>
    </source>
</evidence>
<dbReference type="Gene3D" id="3.40.50.1820">
    <property type="entry name" value="alpha/beta hydrolase"/>
    <property type="match status" value="1"/>
</dbReference>
<feature type="signal peptide" evidence="2">
    <location>
        <begin position="1"/>
        <end position="47"/>
    </location>
</feature>
<dbReference type="PANTHER" id="PTHR48098:SF1">
    <property type="entry name" value="DIACYLGLYCEROL ACYLTRANSFERASE_MYCOLYLTRANSFERASE AG85A"/>
    <property type="match status" value="1"/>
</dbReference>
<dbReference type="InterPro" id="IPR050583">
    <property type="entry name" value="Mycobacterial_A85_antigen"/>
</dbReference>
<dbReference type="OrthoDB" id="4510758at2"/>
<dbReference type="STRING" id="1210089.GCA_001613165_02239"/>
<dbReference type="Proteomes" id="UP000255355">
    <property type="component" value="Unassembled WGS sequence"/>
</dbReference>
<dbReference type="AlphaFoldDB" id="A0A370HDT3"/>
<dbReference type="EMBL" id="QQAZ01000001">
    <property type="protein sequence ID" value="RDI55391.1"/>
    <property type="molecule type" value="Genomic_DNA"/>
</dbReference>
<evidence type="ECO:0000313" key="4">
    <source>
        <dbReference type="Proteomes" id="UP000255355"/>
    </source>
</evidence>
<evidence type="ECO:0000256" key="2">
    <source>
        <dbReference type="SAM" id="SignalP"/>
    </source>
</evidence>
<dbReference type="PANTHER" id="PTHR48098">
    <property type="entry name" value="ENTEROCHELIN ESTERASE-RELATED"/>
    <property type="match status" value="1"/>
</dbReference>
<sequence length="376" mass="39361">MKTRAGHRRTSRTGAGRPRAARRRPRGHLAALALAAALAASTGTAAAEPVWGPDIPVPVHAMAAAQPSANGSRLLTAAQGPGRVVDLTVHSAAMGRPLSVEILPAADISKPAPTLYLLNGVDGGTDTGNWRDGSNWLTKTDVAEFFAGQQVNVVIPIGGAGSFFTDWRADDPVHGRQRWTTFLTRELPPVIDSAFHGSGANAIAGLSMASTSVFQLALAEPGLYRAIASYSGCVRTSDPMGQVMVDAIVTGRQGNILNMWGPPGDPAWAANDPYLNAAGLRGTTVYVASGNGAPGPLDTLGGPGIHANPVKLIDQLVIGGILDAVAARCTQQLRDRLRELDIPATFDLRSSGTHSWGYWEQDLHKSWPVLSAALGE</sequence>
<feature type="chain" id="PRO_5016834970" evidence="2">
    <location>
        <begin position="48"/>
        <end position="376"/>
    </location>
</feature>
<keyword evidence="3" id="KW-0378">Hydrolase</keyword>
<dbReference type="GO" id="GO:0016787">
    <property type="term" value="F:hydrolase activity"/>
    <property type="evidence" value="ECO:0007669"/>
    <property type="project" value="UniProtKB-KW"/>
</dbReference>
<keyword evidence="4" id="KW-1185">Reference proteome</keyword>
<accession>A0A370HDT3</accession>
<organism evidence="3 4">
    <name type="scientific">Nocardia mexicana</name>
    <dbReference type="NCBI Taxonomy" id="279262"/>
    <lineage>
        <taxon>Bacteria</taxon>
        <taxon>Bacillati</taxon>
        <taxon>Actinomycetota</taxon>
        <taxon>Actinomycetes</taxon>
        <taxon>Mycobacteriales</taxon>
        <taxon>Nocardiaceae</taxon>
        <taxon>Nocardia</taxon>
    </lineage>
</organism>
<protein>
    <submittedName>
        <fullName evidence="3">S-formylglutathione hydrolase FrmB</fullName>
    </submittedName>
</protein>
<comment type="caution">
    <text evidence="3">The sequence shown here is derived from an EMBL/GenBank/DDBJ whole genome shotgun (WGS) entry which is preliminary data.</text>
</comment>
<gene>
    <name evidence="3" type="ORF">DFR68_101224</name>
</gene>
<keyword evidence="2" id="KW-0732">Signal</keyword>
<feature type="compositionally biased region" description="Basic residues" evidence="1">
    <location>
        <begin position="1"/>
        <end position="11"/>
    </location>
</feature>
<dbReference type="RefSeq" id="WP_114699368.1">
    <property type="nucleotide sequence ID" value="NZ_QQAZ01000001.1"/>
</dbReference>
<dbReference type="InterPro" id="IPR029058">
    <property type="entry name" value="AB_hydrolase_fold"/>
</dbReference>
<proteinExistence type="predicted"/>